<protein>
    <submittedName>
        <fullName evidence="6">2-aminobenzoate-CoA ligase</fullName>
    </submittedName>
</protein>
<dbReference type="RefSeq" id="WP_432444217.1">
    <property type="nucleotide sequence ID" value="NZ_WUFT01000068.1"/>
</dbReference>
<organism evidence="6 7">
    <name type="scientific">Rhizobium phaseoli</name>
    <dbReference type="NCBI Taxonomy" id="396"/>
    <lineage>
        <taxon>Bacteria</taxon>
        <taxon>Pseudomonadati</taxon>
        <taxon>Pseudomonadota</taxon>
        <taxon>Alphaproteobacteria</taxon>
        <taxon>Hyphomicrobiales</taxon>
        <taxon>Rhizobiaceae</taxon>
        <taxon>Rhizobium/Agrobacterium group</taxon>
        <taxon>Rhizobium</taxon>
    </lineage>
</organism>
<dbReference type="InterPro" id="IPR045851">
    <property type="entry name" value="AMP-bd_C_sf"/>
</dbReference>
<dbReference type="InterPro" id="IPR025110">
    <property type="entry name" value="AMP-bd_C"/>
</dbReference>
<evidence type="ECO:0000256" key="1">
    <source>
        <dbReference type="ARBA" id="ARBA00006432"/>
    </source>
</evidence>
<dbReference type="Pfam" id="PF13193">
    <property type="entry name" value="AMP-binding_C"/>
    <property type="match status" value="1"/>
</dbReference>
<dbReference type="SUPFAM" id="SSF56801">
    <property type="entry name" value="Acetyl-CoA synthetase-like"/>
    <property type="match status" value="1"/>
</dbReference>
<dbReference type="Gene3D" id="2.30.38.10">
    <property type="entry name" value="Luciferase, Domain 3"/>
    <property type="match status" value="1"/>
</dbReference>
<comment type="caution">
    <text evidence="6">The sequence shown here is derived from an EMBL/GenBank/DDBJ whole genome shotgun (WGS) entry which is preliminary data.</text>
</comment>
<comment type="similarity">
    <text evidence="1">Belongs to the ATP-dependent AMP-binding enzyme family.</text>
</comment>
<gene>
    <name evidence="6" type="ORF">GR197_31420</name>
</gene>
<accession>A0A7K3UMR7</accession>
<evidence type="ECO:0000259" key="5">
    <source>
        <dbReference type="Pfam" id="PF13193"/>
    </source>
</evidence>
<keyword evidence="3" id="KW-0547">Nucleotide-binding</keyword>
<feature type="domain" description="AMP-binding enzyme C-terminal" evidence="5">
    <location>
        <begin position="61"/>
        <end position="139"/>
    </location>
</feature>
<dbReference type="PANTHER" id="PTHR43352:SF1">
    <property type="entry name" value="ANTHRANILATE--COA LIGASE"/>
    <property type="match status" value="1"/>
</dbReference>
<name>A0A7K3UMR7_9HYPH</name>
<evidence type="ECO:0000256" key="3">
    <source>
        <dbReference type="ARBA" id="ARBA00022741"/>
    </source>
</evidence>
<dbReference type="Gene3D" id="3.30.300.30">
    <property type="match status" value="1"/>
</dbReference>
<proteinExistence type="inferred from homology"/>
<sequence length="148" mass="16424">LAVRGPTGCRYLADDRQLKFVRDGWNMPGDSVYLDADGYVFYQARADDMIVSAGYNISGPEVESVLMQHRAVAECGVIGVPDETRGQIVKAFVVLNAGYRGDEKLVAELQEFVKNTVAPYKYPRVVAFTDALPRTETGKLKRFALRAM</sequence>
<reference evidence="6 7" key="1">
    <citation type="submission" date="2019-12" db="EMBL/GenBank/DDBJ databases">
        <title>Rhizobium genotypes associated with high levels of biological nitrogen fixation by grain legumes in a temperate-maritime cropping system.</title>
        <authorList>
            <person name="Maluk M."/>
            <person name="Francesc Ferrando Molina F."/>
            <person name="Lopez Del Egido L."/>
            <person name="Lafos M."/>
            <person name="Langarica-Fuentes A."/>
            <person name="Gebre Yohannes G."/>
            <person name="Young M.W."/>
            <person name="Martin P."/>
            <person name="Gantlett R."/>
            <person name="Kenicer G."/>
            <person name="Hawes C."/>
            <person name="Begg G.S."/>
            <person name="Quilliam R.S."/>
            <person name="Squire G.R."/>
            <person name="Poole P.S."/>
            <person name="Young P.W."/>
            <person name="Iannetta P.M."/>
            <person name="James E.K."/>
        </authorList>
    </citation>
    <scope>NUCLEOTIDE SEQUENCE [LARGE SCALE GENOMIC DNA]</scope>
    <source>
        <strain evidence="6 7">JHI366</strain>
    </source>
</reference>
<feature type="non-terminal residue" evidence="6">
    <location>
        <position position="1"/>
    </location>
</feature>
<dbReference type="Proteomes" id="UP000471753">
    <property type="component" value="Unassembled WGS sequence"/>
</dbReference>
<dbReference type="AlphaFoldDB" id="A0A7K3UMR7"/>
<dbReference type="GO" id="GO:0005524">
    <property type="term" value="F:ATP binding"/>
    <property type="evidence" value="ECO:0007669"/>
    <property type="project" value="UniProtKB-KW"/>
</dbReference>
<keyword evidence="2 6" id="KW-0436">Ligase</keyword>
<evidence type="ECO:0000313" key="7">
    <source>
        <dbReference type="Proteomes" id="UP000471753"/>
    </source>
</evidence>
<keyword evidence="4" id="KW-0067">ATP-binding</keyword>
<evidence type="ECO:0000313" key="6">
    <source>
        <dbReference type="EMBL" id="NEJ74970.1"/>
    </source>
</evidence>
<dbReference type="GO" id="GO:0016878">
    <property type="term" value="F:acid-thiol ligase activity"/>
    <property type="evidence" value="ECO:0007669"/>
    <property type="project" value="UniProtKB-ARBA"/>
</dbReference>
<evidence type="ECO:0000256" key="2">
    <source>
        <dbReference type="ARBA" id="ARBA00022598"/>
    </source>
</evidence>
<dbReference type="EMBL" id="WUFT01000068">
    <property type="protein sequence ID" value="NEJ74970.1"/>
    <property type="molecule type" value="Genomic_DNA"/>
</dbReference>
<dbReference type="GO" id="GO:0016405">
    <property type="term" value="F:CoA-ligase activity"/>
    <property type="evidence" value="ECO:0007669"/>
    <property type="project" value="UniProtKB-ARBA"/>
</dbReference>
<dbReference type="FunFam" id="3.30.300.30:FF:000005">
    <property type="entry name" value="Acyl-coenzyme A synthetase ACSM5, mitochondrial"/>
    <property type="match status" value="1"/>
</dbReference>
<dbReference type="GO" id="GO:0044550">
    <property type="term" value="P:secondary metabolite biosynthetic process"/>
    <property type="evidence" value="ECO:0007669"/>
    <property type="project" value="TreeGrafter"/>
</dbReference>
<dbReference type="PANTHER" id="PTHR43352">
    <property type="entry name" value="ACETYL-COA SYNTHETASE"/>
    <property type="match status" value="1"/>
</dbReference>
<evidence type="ECO:0000256" key="4">
    <source>
        <dbReference type="ARBA" id="ARBA00022840"/>
    </source>
</evidence>